<keyword evidence="2" id="KW-1185">Reference proteome</keyword>
<protein>
    <submittedName>
        <fullName evidence="1">Uncharacterized protein</fullName>
    </submittedName>
</protein>
<organism evidence="1 2">
    <name type="scientific">Bauhinia variegata</name>
    <name type="common">Purple orchid tree</name>
    <name type="synonym">Phanera variegata</name>
    <dbReference type="NCBI Taxonomy" id="167791"/>
    <lineage>
        <taxon>Eukaryota</taxon>
        <taxon>Viridiplantae</taxon>
        <taxon>Streptophyta</taxon>
        <taxon>Embryophyta</taxon>
        <taxon>Tracheophyta</taxon>
        <taxon>Spermatophyta</taxon>
        <taxon>Magnoliopsida</taxon>
        <taxon>eudicotyledons</taxon>
        <taxon>Gunneridae</taxon>
        <taxon>Pentapetalae</taxon>
        <taxon>rosids</taxon>
        <taxon>fabids</taxon>
        <taxon>Fabales</taxon>
        <taxon>Fabaceae</taxon>
        <taxon>Cercidoideae</taxon>
        <taxon>Cercideae</taxon>
        <taxon>Bauhiniinae</taxon>
        <taxon>Bauhinia</taxon>
    </lineage>
</organism>
<evidence type="ECO:0000313" key="1">
    <source>
        <dbReference type="EMBL" id="KAI4328333.1"/>
    </source>
</evidence>
<dbReference type="Proteomes" id="UP000828941">
    <property type="component" value="Chromosome 8"/>
</dbReference>
<reference evidence="1 2" key="1">
    <citation type="journal article" date="2022" name="DNA Res.">
        <title>Chromosomal-level genome assembly of the orchid tree Bauhinia variegata (Leguminosae; Cercidoideae) supports the allotetraploid origin hypothesis of Bauhinia.</title>
        <authorList>
            <person name="Zhong Y."/>
            <person name="Chen Y."/>
            <person name="Zheng D."/>
            <person name="Pang J."/>
            <person name="Liu Y."/>
            <person name="Luo S."/>
            <person name="Meng S."/>
            <person name="Qian L."/>
            <person name="Wei D."/>
            <person name="Dai S."/>
            <person name="Zhou R."/>
        </authorList>
    </citation>
    <scope>NUCLEOTIDE SEQUENCE [LARGE SCALE GENOMIC DNA]</scope>
    <source>
        <strain evidence="1">BV-YZ2020</strain>
    </source>
</reference>
<comment type="caution">
    <text evidence="1">The sequence shown here is derived from an EMBL/GenBank/DDBJ whole genome shotgun (WGS) entry which is preliminary data.</text>
</comment>
<accession>A0ACB9MVU1</accession>
<gene>
    <name evidence="1" type="ORF">L6164_020693</name>
</gene>
<evidence type="ECO:0000313" key="2">
    <source>
        <dbReference type="Proteomes" id="UP000828941"/>
    </source>
</evidence>
<sequence length="219" mass="24244">MNSANQQLFLPLLCFFLAIAVLSEVPLHAFGQQSDWGSQGTGFGRRVLLGFKEKPAGSNVTYECSPSGPCVPCLYSEKSDQKYRCSETGYRIPFKCTEIKDTKKDSKGTNSKNARSFLEVSDSIEKLQNVLHSAQDFTTSVKHRNLLDDSSPSDNKLQAYITYRSCISPVTEERLSVLGFEGIVIVFLVLSGSVIYLRKKKAVAASGFVSVRTQTNSRF</sequence>
<name>A0ACB9MVU1_BAUVA</name>
<proteinExistence type="predicted"/>
<dbReference type="EMBL" id="CM039433">
    <property type="protein sequence ID" value="KAI4328333.1"/>
    <property type="molecule type" value="Genomic_DNA"/>
</dbReference>